<dbReference type="PROSITE" id="PS51108">
    <property type="entry name" value="PTS_EIID"/>
    <property type="match status" value="1"/>
</dbReference>
<feature type="transmembrane region" description="Helical" evidence="1">
    <location>
        <begin position="250"/>
        <end position="271"/>
    </location>
</feature>
<sequence>MSDTETINAEAAGLEPGKESARSMFRLNRAQFALLWKLFWRNNWLMFTASYVKLQGLTYAWVMEPFLAKIYGRGTDDYYEALERHTAFFNTTPFVSGFVQAISISMEQENKIAKDKGLEFDTTSISTIKTALMGPLAGIGDAINLSVIRVIATGIALGFSAQGSILGPILFFLGVFVPTLLIRWFTPIIGLKAGGNFIATAMKSGIFGAITKGATVLGLIMTGGMVAQYVTFKTTLVYTTKGGVFDLQKVFDSILPGLLPLSLTLICFAYLRKHNKPIRVILVLFALALVLTLLHVTGGK</sequence>
<accession>A0A1H9U821</accession>
<gene>
    <name evidence="2" type="ORF">SAMN05443377_1452</name>
</gene>
<dbReference type="Pfam" id="PF03613">
    <property type="entry name" value="EIID-AGA"/>
    <property type="match status" value="1"/>
</dbReference>
<evidence type="ECO:0000313" key="3">
    <source>
        <dbReference type="Proteomes" id="UP000198815"/>
    </source>
</evidence>
<organism evidence="2 3">
    <name type="scientific">Propionibacterium cyclohexanicum</name>
    <dbReference type="NCBI Taxonomy" id="64702"/>
    <lineage>
        <taxon>Bacteria</taxon>
        <taxon>Bacillati</taxon>
        <taxon>Actinomycetota</taxon>
        <taxon>Actinomycetes</taxon>
        <taxon>Propionibacteriales</taxon>
        <taxon>Propionibacteriaceae</taxon>
        <taxon>Propionibacterium</taxon>
    </lineage>
</organism>
<proteinExistence type="predicted"/>
<dbReference type="GO" id="GO:0005886">
    <property type="term" value="C:plasma membrane"/>
    <property type="evidence" value="ECO:0007669"/>
    <property type="project" value="TreeGrafter"/>
</dbReference>
<feature type="transmembrane region" description="Helical" evidence="1">
    <location>
        <begin position="136"/>
        <end position="159"/>
    </location>
</feature>
<dbReference type="InterPro" id="IPR004704">
    <property type="entry name" value="PTS_IID_man"/>
</dbReference>
<name>A0A1H9U821_9ACTN</name>
<protein>
    <submittedName>
        <fullName evidence="2">PTS system, mannose-specific IID component</fullName>
    </submittedName>
</protein>
<reference evidence="2 3" key="1">
    <citation type="submission" date="2016-10" db="EMBL/GenBank/DDBJ databases">
        <authorList>
            <person name="de Groot N.N."/>
        </authorList>
    </citation>
    <scope>NUCLEOTIDE SEQUENCE [LARGE SCALE GENOMIC DNA]</scope>
    <source>
        <strain evidence="2 3">DSM 16859</strain>
    </source>
</reference>
<dbReference type="PANTHER" id="PTHR32502:SF23">
    <property type="entry name" value="TRANSPORT PROTEIN, PTS SYSTEM"/>
    <property type="match status" value="1"/>
</dbReference>
<keyword evidence="1" id="KW-0472">Membrane</keyword>
<keyword evidence="1" id="KW-0812">Transmembrane</keyword>
<dbReference type="AlphaFoldDB" id="A0A1H9U821"/>
<evidence type="ECO:0000256" key="1">
    <source>
        <dbReference type="SAM" id="Phobius"/>
    </source>
</evidence>
<keyword evidence="3" id="KW-1185">Reference proteome</keyword>
<dbReference type="Proteomes" id="UP000198815">
    <property type="component" value="Unassembled WGS sequence"/>
</dbReference>
<dbReference type="RefSeq" id="WP_218139346.1">
    <property type="nucleotide sequence ID" value="NZ_FOGZ01000045.1"/>
</dbReference>
<dbReference type="InterPro" id="IPR050303">
    <property type="entry name" value="GatZ_KbaZ_carbometab"/>
</dbReference>
<feature type="transmembrane region" description="Helical" evidence="1">
    <location>
        <begin position="278"/>
        <end position="297"/>
    </location>
</feature>
<dbReference type="GO" id="GO:0009401">
    <property type="term" value="P:phosphoenolpyruvate-dependent sugar phosphotransferase system"/>
    <property type="evidence" value="ECO:0007669"/>
    <property type="project" value="InterPro"/>
</dbReference>
<evidence type="ECO:0000313" key="2">
    <source>
        <dbReference type="EMBL" id="SES05253.1"/>
    </source>
</evidence>
<dbReference type="PANTHER" id="PTHR32502">
    <property type="entry name" value="N-ACETYLGALACTOSAMINE PERMEASE II COMPONENT-RELATED"/>
    <property type="match status" value="1"/>
</dbReference>
<feature type="transmembrane region" description="Helical" evidence="1">
    <location>
        <begin position="206"/>
        <end position="230"/>
    </location>
</feature>
<dbReference type="STRING" id="64702.SAMN05443377_1452"/>
<feature type="transmembrane region" description="Helical" evidence="1">
    <location>
        <begin position="165"/>
        <end position="185"/>
    </location>
</feature>
<keyword evidence="1" id="KW-1133">Transmembrane helix</keyword>
<dbReference type="EMBL" id="FOGZ01000045">
    <property type="protein sequence ID" value="SES05253.1"/>
    <property type="molecule type" value="Genomic_DNA"/>
</dbReference>